<feature type="region of interest" description="Disordered" evidence="3">
    <location>
        <begin position="300"/>
        <end position="319"/>
    </location>
</feature>
<feature type="compositionally biased region" description="Low complexity" evidence="3">
    <location>
        <begin position="133"/>
        <end position="154"/>
    </location>
</feature>
<gene>
    <name evidence="5" type="ORF">ACO22_04566</name>
</gene>
<proteinExistence type="inferred from homology"/>
<feature type="domain" description="DNA replication factor Cdt1 C-terminal" evidence="4">
    <location>
        <begin position="381"/>
        <end position="513"/>
    </location>
</feature>
<keyword evidence="2" id="KW-0131">Cell cycle</keyword>
<accession>A0A1D2JCP9</accession>
<evidence type="ECO:0000313" key="5">
    <source>
        <dbReference type="EMBL" id="ODH26516.1"/>
    </source>
</evidence>
<feature type="region of interest" description="Disordered" evidence="3">
    <location>
        <begin position="63"/>
        <end position="158"/>
    </location>
</feature>
<feature type="compositionally biased region" description="Low complexity" evidence="3">
    <location>
        <begin position="94"/>
        <end position="114"/>
    </location>
</feature>
<sequence length="590" mass="64293">MGPRVKFSRPSRASTRCLPPQQTAIQEFAKATKSRASQFDAKDVLSSKKRKVGEIEVQLVEVTSRSAEDSSSCDEIGERPSKGARLSKSSVLRSKTCSPPSPSPTTRSTSPLTPAKKALTSGPSSLSATGNKNNPLPRTTTDPNTNTNTNTNTNANEISDYDNLPQSFHDLIALHSSFLSALSLHYSHNGRCTPADLNLLLPSTEKIWKKRKVHREDLQRLLYILESDTEPACKGDDKSNDSGMTFRIANYGIRKTCLEFLDPKNSRSPKKNMNNFGPPFDEAELNAKFRINLQRIWRSSTHNQSPSGTHPTPAIPLAPIHDSTKAFTSLRIGQQRLLDFKRGMVGLKAAATGPESGSSSKDGKGVSVTSSPTAASRRSGLLQRIQNKQLKQTTLAPPPTKEALLRRSAVDLVEEVVGVLILLRPASSAAPASSASFVSSNSLSSSSSSSSSSVSRATFTTSLSRKKPYRWNTIIQNIRDSLRCPISKQEAEACLDLLAQPSVAGEWVSIVTVNRIKSVVLRSGIDVFPCEIRKRVEHLKLLGTLPMTLTPKRLLSELIMHRDSQMLHEAAASFVPITDAPGNCFVEEVL</sequence>
<protein>
    <recommendedName>
        <fullName evidence="4">DNA replication factor Cdt1 C-terminal domain-containing protein</fullName>
    </recommendedName>
</protein>
<evidence type="ECO:0000256" key="1">
    <source>
        <dbReference type="ARBA" id="ARBA00008356"/>
    </source>
</evidence>
<feature type="compositionally biased region" description="Polar residues" evidence="3">
    <location>
        <begin position="300"/>
        <end position="310"/>
    </location>
</feature>
<dbReference type="InterPro" id="IPR032054">
    <property type="entry name" value="Cdt1_C"/>
</dbReference>
<dbReference type="Gene3D" id="1.10.10.1420">
    <property type="entry name" value="DNA replication factor Cdt1, C-terminal WH domain"/>
    <property type="match status" value="1"/>
</dbReference>
<evidence type="ECO:0000256" key="2">
    <source>
        <dbReference type="ARBA" id="ARBA00023306"/>
    </source>
</evidence>
<feature type="region of interest" description="Disordered" evidence="3">
    <location>
        <begin position="33"/>
        <end position="52"/>
    </location>
</feature>
<dbReference type="Pfam" id="PF26121">
    <property type="entry name" value="HTH_CDT1"/>
    <property type="match status" value="1"/>
</dbReference>
<evidence type="ECO:0000313" key="6">
    <source>
        <dbReference type="Proteomes" id="UP000242814"/>
    </source>
</evidence>
<dbReference type="EMBL" id="LZYO01000184">
    <property type="protein sequence ID" value="ODH26516.1"/>
    <property type="molecule type" value="Genomic_DNA"/>
</dbReference>
<evidence type="ECO:0000256" key="3">
    <source>
        <dbReference type="SAM" id="MobiDB-lite"/>
    </source>
</evidence>
<name>A0A1D2JCP9_PARBR</name>
<comment type="similarity">
    <text evidence="1">Belongs to the Cdt1 family.</text>
</comment>
<feature type="compositionally biased region" description="Low complexity" evidence="3">
    <location>
        <begin position="356"/>
        <end position="371"/>
    </location>
</feature>
<dbReference type="Pfam" id="PF16679">
    <property type="entry name" value="CDT1_C"/>
    <property type="match status" value="1"/>
</dbReference>
<dbReference type="VEuPathDB" id="FungiDB:PABG_07501"/>
<feature type="region of interest" description="Disordered" evidence="3">
    <location>
        <begin position="350"/>
        <end position="380"/>
    </location>
</feature>
<comment type="caution">
    <text evidence="5">The sequence shown here is derived from an EMBL/GenBank/DDBJ whole genome shotgun (WGS) entry which is preliminary data.</text>
</comment>
<reference evidence="5 6" key="1">
    <citation type="submission" date="2016-06" db="EMBL/GenBank/DDBJ databases">
        <authorList>
            <person name="Kjaerup R.B."/>
            <person name="Dalgaard T.S."/>
            <person name="Juul-Madsen H.R."/>
        </authorList>
    </citation>
    <scope>NUCLEOTIDE SEQUENCE [LARGE SCALE GENOMIC DNA]</scope>
    <source>
        <strain evidence="5 6">Pb300</strain>
    </source>
</reference>
<dbReference type="VEuPathDB" id="FungiDB:PADG_08158"/>
<evidence type="ECO:0000259" key="4">
    <source>
        <dbReference type="Pfam" id="PF16679"/>
    </source>
</evidence>
<dbReference type="Proteomes" id="UP000242814">
    <property type="component" value="Unassembled WGS sequence"/>
</dbReference>
<organism evidence="5 6">
    <name type="scientific">Paracoccidioides brasiliensis</name>
    <dbReference type="NCBI Taxonomy" id="121759"/>
    <lineage>
        <taxon>Eukaryota</taxon>
        <taxon>Fungi</taxon>
        <taxon>Dikarya</taxon>
        <taxon>Ascomycota</taxon>
        <taxon>Pezizomycotina</taxon>
        <taxon>Eurotiomycetes</taxon>
        <taxon>Eurotiomycetidae</taxon>
        <taxon>Onygenales</taxon>
        <taxon>Ajellomycetaceae</taxon>
        <taxon>Paracoccidioides</taxon>
    </lineage>
</organism>
<dbReference type="InterPro" id="IPR038090">
    <property type="entry name" value="Cdt1_C_WH_dom_sf"/>
</dbReference>
<dbReference type="AlphaFoldDB" id="A0A1D2JCP9"/>
<feature type="compositionally biased region" description="Polar residues" evidence="3">
    <location>
        <begin position="121"/>
        <end position="132"/>
    </location>
</feature>
<feature type="region of interest" description="Disordered" evidence="3">
    <location>
        <begin position="1"/>
        <end position="22"/>
    </location>
</feature>